<name>A0ABD5IT53_9BACL</name>
<dbReference type="Proteomes" id="UP001213979">
    <property type="component" value="Unassembled WGS sequence"/>
</dbReference>
<gene>
    <name evidence="2" type="ORF">P9850_06325</name>
    <name evidence="1" type="ORF">PNH38_13365</name>
</gene>
<dbReference type="Proteomes" id="UP001339962">
    <property type="component" value="Unassembled WGS sequence"/>
</dbReference>
<comment type="caution">
    <text evidence="2">The sequence shown here is derived from an EMBL/GenBank/DDBJ whole genome shotgun (WGS) entry which is preliminary data.</text>
</comment>
<keyword evidence="3" id="KW-1185">Reference proteome</keyword>
<dbReference type="InterPro" id="IPR019723">
    <property type="entry name" value="Uncharacterised_YfmQ"/>
</dbReference>
<proteinExistence type="predicted"/>
<dbReference type="Pfam" id="PF10787">
    <property type="entry name" value="YfmQ"/>
    <property type="match status" value="1"/>
</dbReference>
<accession>A0ABD5IT53</accession>
<evidence type="ECO:0000313" key="3">
    <source>
        <dbReference type="Proteomes" id="UP001213979"/>
    </source>
</evidence>
<evidence type="ECO:0000313" key="2">
    <source>
        <dbReference type="EMBL" id="MED5051477.1"/>
    </source>
</evidence>
<dbReference type="AlphaFoldDB" id="A0ABD5IT53"/>
<protein>
    <submittedName>
        <fullName evidence="2">YfmQ family protein</fullName>
    </submittedName>
</protein>
<evidence type="ECO:0000313" key="1">
    <source>
        <dbReference type="EMBL" id="MDE8564853.1"/>
    </source>
</evidence>
<reference evidence="2 4" key="2">
    <citation type="submission" date="2023-03" db="EMBL/GenBank/DDBJ databases">
        <title>Bacillus Genome Sequencing.</title>
        <authorList>
            <person name="Dunlap C."/>
        </authorList>
    </citation>
    <scope>NUCLEOTIDE SEQUENCE [LARGE SCALE GENOMIC DNA]</scope>
    <source>
        <strain evidence="2 4">NRS-38</strain>
    </source>
</reference>
<dbReference type="RefSeq" id="WP_080859828.1">
    <property type="nucleotide sequence ID" value="NZ_JAHSSG010000012.1"/>
</dbReference>
<dbReference type="EMBL" id="JAQOTG010000014">
    <property type="protein sequence ID" value="MDE8564853.1"/>
    <property type="molecule type" value="Genomic_DNA"/>
</dbReference>
<dbReference type="EMBL" id="JARTLI010000006">
    <property type="protein sequence ID" value="MED5051477.1"/>
    <property type="molecule type" value="Genomic_DNA"/>
</dbReference>
<reference evidence="1 3" key="1">
    <citation type="submission" date="2023-01" db="EMBL/GenBank/DDBJ databases">
        <title>Genome-based reclassification of Anoxybacillus geothermalis as a later heterotypic synonym of Anoxybacillus rupiensis.</title>
        <authorList>
            <person name="Inan Bektas K."/>
            <person name="Canakci S."/>
            <person name="Belduz A.A."/>
            <person name="Guler H.H."/>
        </authorList>
    </citation>
    <scope>NUCLEOTIDE SEQUENCE [LARGE SCALE GENOMIC DNA]</scope>
    <source>
        <strain evidence="1 3">DSM 17127</strain>
    </source>
</reference>
<sequence length="161" mass="18539">MSWTVLLCIVMGSLLKIVITSLPSGVVEWMTDKFQIHSKLNQENSIVTMANQRLEGEEKAKIIRYFNEASFKERHYIWPGTEQSYLHPTDSGTLIIVDTKSSKKDVRLFIYCYNDRVEVIKQYKKKMLAYRLFPGNLVRYAQRLATDISGSENPHVCASGE</sequence>
<evidence type="ECO:0000313" key="4">
    <source>
        <dbReference type="Proteomes" id="UP001339962"/>
    </source>
</evidence>
<organism evidence="2 4">
    <name type="scientific">Anoxybacteroides rupiense</name>
    <dbReference type="NCBI Taxonomy" id="311460"/>
    <lineage>
        <taxon>Bacteria</taxon>
        <taxon>Bacillati</taxon>
        <taxon>Bacillota</taxon>
        <taxon>Bacilli</taxon>
        <taxon>Bacillales</taxon>
        <taxon>Anoxybacillaceae</taxon>
        <taxon>Anoxybacteroides</taxon>
    </lineage>
</organism>